<feature type="region of interest" description="Disordered" evidence="1">
    <location>
        <begin position="67"/>
        <end position="97"/>
    </location>
</feature>
<dbReference type="STRING" id="33097.A0A150FUG4"/>
<organism evidence="2 3">
    <name type="scientific">Gonium pectorale</name>
    <name type="common">Green alga</name>
    <dbReference type="NCBI Taxonomy" id="33097"/>
    <lineage>
        <taxon>Eukaryota</taxon>
        <taxon>Viridiplantae</taxon>
        <taxon>Chlorophyta</taxon>
        <taxon>core chlorophytes</taxon>
        <taxon>Chlorophyceae</taxon>
        <taxon>CS clade</taxon>
        <taxon>Chlamydomonadales</taxon>
        <taxon>Volvocaceae</taxon>
        <taxon>Gonium</taxon>
    </lineage>
</organism>
<evidence type="ECO:0000313" key="2">
    <source>
        <dbReference type="EMBL" id="KXZ41254.1"/>
    </source>
</evidence>
<dbReference type="AlphaFoldDB" id="A0A150FUG4"/>
<keyword evidence="3" id="KW-1185">Reference proteome</keyword>
<evidence type="ECO:0000313" key="3">
    <source>
        <dbReference type="Proteomes" id="UP000075714"/>
    </source>
</evidence>
<evidence type="ECO:0000256" key="1">
    <source>
        <dbReference type="SAM" id="MobiDB-lite"/>
    </source>
</evidence>
<gene>
    <name evidence="2" type="ORF">GPECTOR_602g681</name>
</gene>
<protein>
    <submittedName>
        <fullName evidence="2">Uncharacterized protein</fullName>
    </submittedName>
</protein>
<dbReference type="OrthoDB" id="549631at2759"/>
<reference evidence="3" key="1">
    <citation type="journal article" date="2016" name="Nat. Commun.">
        <title>The Gonium pectorale genome demonstrates co-option of cell cycle regulation during the evolution of multicellularity.</title>
        <authorList>
            <person name="Hanschen E.R."/>
            <person name="Marriage T.N."/>
            <person name="Ferris P.J."/>
            <person name="Hamaji T."/>
            <person name="Toyoda A."/>
            <person name="Fujiyama A."/>
            <person name="Neme R."/>
            <person name="Noguchi H."/>
            <person name="Minakuchi Y."/>
            <person name="Suzuki M."/>
            <person name="Kawai-Toyooka H."/>
            <person name="Smith D.R."/>
            <person name="Sparks H."/>
            <person name="Anderson J."/>
            <person name="Bakaric R."/>
            <person name="Luria V."/>
            <person name="Karger A."/>
            <person name="Kirschner M.W."/>
            <person name="Durand P.M."/>
            <person name="Michod R.E."/>
            <person name="Nozaki H."/>
            <person name="Olson B.J."/>
        </authorList>
    </citation>
    <scope>NUCLEOTIDE SEQUENCE [LARGE SCALE GENOMIC DNA]</scope>
    <source>
        <strain evidence="3">NIES-2863</strain>
    </source>
</reference>
<dbReference type="Proteomes" id="UP000075714">
    <property type="component" value="Unassembled WGS sequence"/>
</dbReference>
<proteinExistence type="predicted"/>
<sequence length="97" mass="10705">MVRKQSNDHVFATRVDNSTNPAFAHTYTFHSREQWPQPSSTYTVFHGDAPPLPPYVPKYTITPGAAALTSRHGSSPNSYRATAERVGTAPDGRATFR</sequence>
<accession>A0A150FUG4</accession>
<feature type="compositionally biased region" description="Polar residues" evidence="1">
    <location>
        <begin position="71"/>
        <end position="80"/>
    </location>
</feature>
<comment type="caution">
    <text evidence="2">The sequence shown here is derived from an EMBL/GenBank/DDBJ whole genome shotgun (WGS) entry which is preliminary data.</text>
</comment>
<dbReference type="EMBL" id="LSYV01000599">
    <property type="protein sequence ID" value="KXZ41254.1"/>
    <property type="molecule type" value="Genomic_DNA"/>
</dbReference>
<name>A0A150FUG4_GONPE</name>